<reference evidence="2 3" key="1">
    <citation type="journal article" date="2007" name="Science">
        <title>The Chlamydomonas genome reveals the evolution of key animal and plant functions.</title>
        <authorList>
            <person name="Merchant S.S."/>
            <person name="Prochnik S.E."/>
            <person name="Vallon O."/>
            <person name="Harris E.H."/>
            <person name="Karpowicz S.J."/>
            <person name="Witman G.B."/>
            <person name="Terry A."/>
            <person name="Salamov A."/>
            <person name="Fritz-Laylin L.K."/>
            <person name="Marechal-Drouard L."/>
            <person name="Marshall W.F."/>
            <person name="Qu L.H."/>
            <person name="Nelson D.R."/>
            <person name="Sanderfoot A.A."/>
            <person name="Spalding M.H."/>
            <person name="Kapitonov V.V."/>
            <person name="Ren Q."/>
            <person name="Ferris P."/>
            <person name="Lindquist E."/>
            <person name="Shapiro H."/>
            <person name="Lucas S.M."/>
            <person name="Grimwood J."/>
            <person name="Schmutz J."/>
            <person name="Cardol P."/>
            <person name="Cerutti H."/>
            <person name="Chanfreau G."/>
            <person name="Chen C.L."/>
            <person name="Cognat V."/>
            <person name="Croft M.T."/>
            <person name="Dent R."/>
            <person name="Dutcher S."/>
            <person name="Fernandez E."/>
            <person name="Fukuzawa H."/>
            <person name="Gonzalez-Ballester D."/>
            <person name="Gonzalez-Halphen D."/>
            <person name="Hallmann A."/>
            <person name="Hanikenne M."/>
            <person name="Hippler M."/>
            <person name="Inwood W."/>
            <person name="Jabbari K."/>
            <person name="Kalanon M."/>
            <person name="Kuras R."/>
            <person name="Lefebvre P.A."/>
            <person name="Lemaire S.D."/>
            <person name="Lobanov A.V."/>
            <person name="Lohr M."/>
            <person name="Manuell A."/>
            <person name="Meier I."/>
            <person name="Mets L."/>
            <person name="Mittag M."/>
            <person name="Mittelmeier T."/>
            <person name="Moroney J.V."/>
            <person name="Moseley J."/>
            <person name="Napoli C."/>
            <person name="Nedelcu A.M."/>
            <person name="Niyogi K."/>
            <person name="Novoselov S.V."/>
            <person name="Paulsen I.T."/>
            <person name="Pazour G."/>
            <person name="Purton S."/>
            <person name="Ral J.P."/>
            <person name="Riano-Pachon D.M."/>
            <person name="Riekhof W."/>
            <person name="Rymarquis L."/>
            <person name="Schroda M."/>
            <person name="Stern D."/>
            <person name="Umen J."/>
            <person name="Willows R."/>
            <person name="Wilson N."/>
            <person name="Zimmer S.L."/>
            <person name="Allmer J."/>
            <person name="Balk J."/>
            <person name="Bisova K."/>
            <person name="Chen C.J."/>
            <person name="Elias M."/>
            <person name="Gendler K."/>
            <person name="Hauser C."/>
            <person name="Lamb M.R."/>
            <person name="Ledford H."/>
            <person name="Long J.C."/>
            <person name="Minagawa J."/>
            <person name="Page M.D."/>
            <person name="Pan J."/>
            <person name="Pootakham W."/>
            <person name="Roje S."/>
            <person name="Rose A."/>
            <person name="Stahlberg E."/>
            <person name="Terauchi A.M."/>
            <person name="Yang P."/>
            <person name="Ball S."/>
            <person name="Bowler C."/>
            <person name="Dieckmann C.L."/>
            <person name="Gladyshev V.N."/>
            <person name="Green P."/>
            <person name="Jorgensen R."/>
            <person name="Mayfield S."/>
            <person name="Mueller-Roeber B."/>
            <person name="Rajamani S."/>
            <person name="Sayre R.T."/>
            <person name="Brokstein P."/>
            <person name="Dubchak I."/>
            <person name="Goodstein D."/>
            <person name="Hornick L."/>
            <person name="Huang Y.W."/>
            <person name="Jhaveri J."/>
            <person name="Luo Y."/>
            <person name="Martinez D."/>
            <person name="Ngau W.C."/>
            <person name="Otillar B."/>
            <person name="Poliakov A."/>
            <person name="Porter A."/>
            <person name="Szajkowski L."/>
            <person name="Werner G."/>
            <person name="Zhou K."/>
            <person name="Grigoriev I.V."/>
            <person name="Rokhsar D.S."/>
            <person name="Grossman A.R."/>
        </authorList>
    </citation>
    <scope>NUCLEOTIDE SEQUENCE [LARGE SCALE GENOMIC DNA]</scope>
    <source>
        <strain evidence="3">CC-503</strain>
    </source>
</reference>
<evidence type="ECO:0000313" key="2">
    <source>
        <dbReference type="EMBL" id="PNW84706.1"/>
    </source>
</evidence>
<dbReference type="RefSeq" id="XP_042925714.1">
    <property type="nucleotide sequence ID" value="XM_043060585.1"/>
</dbReference>
<proteinExistence type="predicted"/>
<evidence type="ECO:0000313" key="3">
    <source>
        <dbReference type="Proteomes" id="UP000006906"/>
    </source>
</evidence>
<dbReference type="Gramene" id="PNW84706">
    <property type="protein sequence ID" value="PNW84706"/>
    <property type="gene ID" value="CHLRE_03g155500v5"/>
</dbReference>
<keyword evidence="1" id="KW-0812">Transmembrane</keyword>
<keyword evidence="1" id="KW-0472">Membrane</keyword>
<dbReference type="EMBL" id="CM008964">
    <property type="protein sequence ID" value="PNW84706.1"/>
    <property type="molecule type" value="Genomic_DNA"/>
</dbReference>
<keyword evidence="1" id="KW-1133">Transmembrane helix</keyword>
<sequence length="61" mass="6690">MSGSRWSGVFGVLAIGTFVGLALYPIAIQPLSSRSLKETREGGDPGFQKKGMWKAIDEYRK</sequence>
<gene>
    <name evidence="2" type="ORF">CHLRE_03g155500v5</name>
</gene>
<dbReference type="AlphaFoldDB" id="A0A2K3DW06"/>
<accession>A0A2K3DW06</accession>
<evidence type="ECO:0000256" key="1">
    <source>
        <dbReference type="SAM" id="Phobius"/>
    </source>
</evidence>
<dbReference type="GeneID" id="66052728"/>
<feature type="transmembrane region" description="Helical" evidence="1">
    <location>
        <begin position="6"/>
        <end position="27"/>
    </location>
</feature>
<dbReference type="InParanoid" id="A0A2K3DW06"/>
<name>A0A2K3DW06_CHLRE</name>
<organism evidence="2 3">
    <name type="scientific">Chlamydomonas reinhardtii</name>
    <name type="common">Chlamydomonas smithii</name>
    <dbReference type="NCBI Taxonomy" id="3055"/>
    <lineage>
        <taxon>Eukaryota</taxon>
        <taxon>Viridiplantae</taxon>
        <taxon>Chlorophyta</taxon>
        <taxon>core chlorophytes</taxon>
        <taxon>Chlorophyceae</taxon>
        <taxon>CS clade</taxon>
        <taxon>Chlamydomonadales</taxon>
        <taxon>Chlamydomonadaceae</taxon>
        <taxon>Chlamydomonas</taxon>
    </lineage>
</organism>
<keyword evidence="3" id="KW-1185">Reference proteome</keyword>
<dbReference type="KEGG" id="cre:CHLRE_03g155500v5"/>
<dbReference type="Proteomes" id="UP000006906">
    <property type="component" value="Chromosome 3"/>
</dbReference>
<protein>
    <submittedName>
        <fullName evidence="2">Uncharacterized protein</fullName>
    </submittedName>
</protein>